<feature type="domain" description="Protein kinase" evidence="14">
    <location>
        <begin position="621"/>
        <end position="879"/>
    </location>
</feature>
<keyword evidence="3" id="KW-0723">Serine/threonine-protein kinase</keyword>
<dbReference type="SMART" id="SM00220">
    <property type="entry name" value="S_TKc"/>
    <property type="match status" value="1"/>
</dbReference>
<sequence length="925" mass="101980">MGLSESCCCQKVMAAVTAENARHSQEETFSSDGEGVPTTGPRPRENRVVQRKGAKKRIGNRTSNTAEDAGEAHLMAHKHDRKKGKDTRQLIKIGMKQDRLCGLLEDTELDAILDTMEYFEFRKDETIVEQGKMGTTFFVTQQGTLEVSVNGSVYNTLAAGKAFGGLALLYNCPRTATVRALDTCGVWGANGGTFHKVLQDNAQKHYAENRSFLDSVGLFDGLTSRQKDRVGEAFFAEVFEAGARVVTEGDAVSAIYFVKKGELKSVKGGIVKPNGEFDGGTEQSRMGPGDCFGETALIKNEKTPVTVLALGRSELLCIKVGELREVLGSDLAACLERNFILNGLKKSPVISQFSSTQQYEIAKAMVVRDYKAGQRLEEGVRFVIVVEGKLVTPGKETQAVERGNWHEDGAFVESTQTTKVEHTGTSSSAKMRPATGKADSEKVEMRDLAAGPKGARVGVLTQEGLATALKELGLSAVVSAEEASDYTRKIVLVKKVHIFRHLSQEQTNKLVKSFVLQRYRKGAHVINRGEVGSSFFVIANGEVSVVIDGKLVRTLGKNAYFGERALLFDEPRTATVEVVSSEAELWSIEKSTFSQIVKGNMQQELMHRIRLQDTSVTLKDLKHIKVIGAGAAGVVRLVRHKKTQMRYALKRVMKQNGKIPDEVKRECDLLKEADHPFIMTLVNTFETAKSVYILTELITGGELHGAIRTIPTVLSRAHAQFYTGSLIIILEELADKNIVYRDLKPENVMLDQQGYLKLIDFGIAKKLEEGRLRTFTMIGTPHYMAPEVMRGHGYGTEVDLWSLGVMLFEFVCGFLPFADELDDPTEVCTAVLKDPLSFPARYRDQNGRALMQGLMCRQPKKRLGSGIHGYEDVRNAEFFKAGHSGSSLFNKIMGRELDPPVVPKGETYGNPEDLQIPLSDNDELG</sequence>
<keyword evidence="8" id="KW-0418">Kinase</keyword>
<dbReference type="SUPFAM" id="SSF56112">
    <property type="entry name" value="Protein kinase-like (PK-like)"/>
    <property type="match status" value="1"/>
</dbReference>
<dbReference type="Gene3D" id="2.60.120.10">
    <property type="entry name" value="Jelly Rolls"/>
    <property type="match status" value="3"/>
</dbReference>
<proteinExistence type="predicted"/>
<accession>A0A7S4R4M7</accession>
<dbReference type="PROSITE" id="PS50042">
    <property type="entry name" value="CNMP_BINDING_3"/>
    <property type="match status" value="3"/>
</dbReference>
<dbReference type="PRINTS" id="PR00103">
    <property type="entry name" value="CAMPKINASE"/>
</dbReference>
<evidence type="ECO:0000256" key="13">
    <source>
        <dbReference type="SAM" id="MobiDB-lite"/>
    </source>
</evidence>
<dbReference type="AlphaFoldDB" id="A0A7S4R4M7"/>
<dbReference type="PANTHER" id="PTHR24353">
    <property type="entry name" value="CYCLIC NUCLEOTIDE-DEPENDENT PROTEIN KINASE"/>
    <property type="match status" value="1"/>
</dbReference>
<keyword evidence="7" id="KW-0547">Nucleotide-binding</keyword>
<feature type="region of interest" description="Disordered" evidence="13">
    <location>
        <begin position="416"/>
        <end position="442"/>
    </location>
</feature>
<dbReference type="SUPFAM" id="SSF51206">
    <property type="entry name" value="cAMP-binding domain-like"/>
    <property type="match status" value="3"/>
</dbReference>
<evidence type="ECO:0000259" key="15">
    <source>
        <dbReference type="PROSITE" id="PS50042"/>
    </source>
</evidence>
<keyword evidence="6" id="KW-0479">Metal-binding</keyword>
<dbReference type="InterPro" id="IPR014710">
    <property type="entry name" value="RmlC-like_jellyroll"/>
</dbReference>
<dbReference type="PROSITE" id="PS50011">
    <property type="entry name" value="PROTEIN_KINASE_DOM"/>
    <property type="match status" value="1"/>
</dbReference>
<dbReference type="CDD" id="cd00038">
    <property type="entry name" value="CAP_ED"/>
    <property type="match status" value="3"/>
</dbReference>
<dbReference type="GO" id="GO:0030553">
    <property type="term" value="F:cGMP binding"/>
    <property type="evidence" value="ECO:0007669"/>
    <property type="project" value="UniProtKB-KW"/>
</dbReference>
<dbReference type="InterPro" id="IPR000595">
    <property type="entry name" value="cNMP-bd_dom"/>
</dbReference>
<dbReference type="PANTHER" id="PTHR24353:SF37">
    <property type="entry name" value="CAMP-DEPENDENT PROTEIN KINASE CATALYTIC SUBUNIT PRKX"/>
    <property type="match status" value="1"/>
</dbReference>
<feature type="domain" description="Cyclic nucleotide-binding" evidence="15">
    <location>
        <begin position="218"/>
        <end position="328"/>
    </location>
</feature>
<dbReference type="InterPro" id="IPR018488">
    <property type="entry name" value="cNMP-bd_CS"/>
</dbReference>
<dbReference type="GO" id="GO:0005524">
    <property type="term" value="F:ATP binding"/>
    <property type="evidence" value="ECO:0007669"/>
    <property type="project" value="UniProtKB-KW"/>
</dbReference>
<dbReference type="SMART" id="SM00100">
    <property type="entry name" value="cNMP"/>
    <property type="match status" value="3"/>
</dbReference>
<evidence type="ECO:0000256" key="8">
    <source>
        <dbReference type="ARBA" id="ARBA00022777"/>
    </source>
</evidence>
<dbReference type="GO" id="GO:0005952">
    <property type="term" value="C:cAMP-dependent protein kinase complex"/>
    <property type="evidence" value="ECO:0007669"/>
    <property type="project" value="TreeGrafter"/>
</dbReference>
<evidence type="ECO:0000256" key="6">
    <source>
        <dbReference type="ARBA" id="ARBA00022723"/>
    </source>
</evidence>
<evidence type="ECO:0000256" key="1">
    <source>
        <dbReference type="ARBA" id="ARBA00001946"/>
    </source>
</evidence>
<dbReference type="InterPro" id="IPR008271">
    <property type="entry name" value="Ser/Thr_kinase_AS"/>
</dbReference>
<keyword evidence="2" id="KW-0963">Cytoplasm</keyword>
<evidence type="ECO:0000256" key="10">
    <source>
        <dbReference type="ARBA" id="ARBA00022842"/>
    </source>
</evidence>
<name>A0A7S4R4M7_9DINO</name>
<dbReference type="Pfam" id="PF00069">
    <property type="entry name" value="Pkinase"/>
    <property type="match status" value="1"/>
</dbReference>
<evidence type="ECO:0000256" key="5">
    <source>
        <dbReference type="ARBA" id="ARBA00022679"/>
    </source>
</evidence>
<dbReference type="PROSITE" id="PS00108">
    <property type="entry name" value="PROTEIN_KINASE_ST"/>
    <property type="match status" value="1"/>
</dbReference>
<keyword evidence="4" id="KW-0140">cGMP</keyword>
<dbReference type="InterPro" id="IPR000719">
    <property type="entry name" value="Prot_kinase_dom"/>
</dbReference>
<keyword evidence="5" id="KW-0808">Transferase</keyword>
<dbReference type="GO" id="GO:0004691">
    <property type="term" value="F:cAMP-dependent protein kinase activity"/>
    <property type="evidence" value="ECO:0007669"/>
    <property type="project" value="TreeGrafter"/>
</dbReference>
<dbReference type="Pfam" id="PF00027">
    <property type="entry name" value="cNMP_binding"/>
    <property type="match status" value="3"/>
</dbReference>
<dbReference type="EMBL" id="HBNR01043342">
    <property type="protein sequence ID" value="CAE4603365.1"/>
    <property type="molecule type" value="Transcribed_RNA"/>
</dbReference>
<comment type="cofactor">
    <cofactor evidence="1">
        <name>Mg(2+)</name>
        <dbReference type="ChEBI" id="CHEBI:18420"/>
    </cofactor>
</comment>
<feature type="domain" description="Cyclic nucleotide-binding" evidence="15">
    <location>
        <begin position="100"/>
        <end position="215"/>
    </location>
</feature>
<evidence type="ECO:0000313" key="16">
    <source>
        <dbReference type="EMBL" id="CAE4603365.1"/>
    </source>
</evidence>
<evidence type="ECO:0000256" key="12">
    <source>
        <dbReference type="ARBA" id="ARBA00024113"/>
    </source>
</evidence>
<feature type="region of interest" description="Disordered" evidence="13">
    <location>
        <begin position="900"/>
        <end position="925"/>
    </location>
</feature>
<dbReference type="Gene3D" id="3.30.200.20">
    <property type="entry name" value="Phosphorylase Kinase, domain 1"/>
    <property type="match status" value="1"/>
</dbReference>
<evidence type="ECO:0000256" key="9">
    <source>
        <dbReference type="ARBA" id="ARBA00022840"/>
    </source>
</evidence>
<evidence type="ECO:0000256" key="2">
    <source>
        <dbReference type="ARBA" id="ARBA00022490"/>
    </source>
</evidence>
<organism evidence="16">
    <name type="scientific">Alexandrium monilatum</name>
    <dbReference type="NCBI Taxonomy" id="311494"/>
    <lineage>
        <taxon>Eukaryota</taxon>
        <taxon>Sar</taxon>
        <taxon>Alveolata</taxon>
        <taxon>Dinophyceae</taxon>
        <taxon>Gonyaulacales</taxon>
        <taxon>Pyrocystaceae</taxon>
        <taxon>Alexandrium</taxon>
    </lineage>
</organism>
<evidence type="ECO:0000256" key="3">
    <source>
        <dbReference type="ARBA" id="ARBA00022527"/>
    </source>
</evidence>
<feature type="compositionally biased region" description="Basic residues" evidence="13">
    <location>
        <begin position="49"/>
        <end position="59"/>
    </location>
</feature>
<dbReference type="PROSITE" id="PS00889">
    <property type="entry name" value="CNMP_BINDING_2"/>
    <property type="match status" value="1"/>
</dbReference>
<keyword evidence="9" id="KW-0067">ATP-binding</keyword>
<dbReference type="PROSITE" id="PS00888">
    <property type="entry name" value="CNMP_BINDING_1"/>
    <property type="match status" value="1"/>
</dbReference>
<feature type="compositionally biased region" description="Polar residues" evidence="13">
    <location>
        <begin position="416"/>
        <end position="429"/>
    </location>
</feature>
<feature type="region of interest" description="Disordered" evidence="13">
    <location>
        <begin position="21"/>
        <end position="87"/>
    </location>
</feature>
<gene>
    <name evidence="16" type="ORF">AMON00008_LOCUS30138</name>
</gene>
<dbReference type="Gene3D" id="1.10.510.10">
    <property type="entry name" value="Transferase(Phosphotransferase) domain 1"/>
    <property type="match status" value="1"/>
</dbReference>
<evidence type="ECO:0000256" key="7">
    <source>
        <dbReference type="ARBA" id="ARBA00022741"/>
    </source>
</evidence>
<evidence type="ECO:0000256" key="11">
    <source>
        <dbReference type="ARBA" id="ARBA00022992"/>
    </source>
</evidence>
<dbReference type="InterPro" id="IPR018490">
    <property type="entry name" value="cNMP-bd_dom_sf"/>
</dbReference>
<protein>
    <recommendedName>
        <fullName evidence="12">cGMP-dependent protein kinase</fullName>
    </recommendedName>
</protein>
<feature type="domain" description="Cyclic nucleotide-binding" evidence="15">
    <location>
        <begin position="498"/>
        <end position="597"/>
    </location>
</feature>
<reference evidence="16" key="1">
    <citation type="submission" date="2021-01" db="EMBL/GenBank/DDBJ databases">
        <authorList>
            <person name="Corre E."/>
            <person name="Pelletier E."/>
            <person name="Niang G."/>
            <person name="Scheremetjew M."/>
            <person name="Finn R."/>
            <person name="Kale V."/>
            <person name="Holt S."/>
            <person name="Cochrane G."/>
            <person name="Meng A."/>
            <person name="Brown T."/>
            <person name="Cohen L."/>
        </authorList>
    </citation>
    <scope>NUCLEOTIDE SEQUENCE</scope>
    <source>
        <strain evidence="16">CCMP3105</strain>
    </source>
</reference>
<keyword evidence="11" id="KW-0142">cGMP-binding</keyword>
<dbReference type="InterPro" id="IPR011009">
    <property type="entry name" value="Kinase-like_dom_sf"/>
</dbReference>
<keyword evidence="10" id="KW-0460">Magnesium</keyword>
<evidence type="ECO:0000256" key="4">
    <source>
        <dbReference type="ARBA" id="ARBA00022535"/>
    </source>
</evidence>
<evidence type="ECO:0000259" key="14">
    <source>
        <dbReference type="PROSITE" id="PS50011"/>
    </source>
</evidence>
<feature type="compositionally biased region" description="Basic residues" evidence="13">
    <location>
        <begin position="75"/>
        <end position="85"/>
    </location>
</feature>
<dbReference type="GO" id="GO:0046872">
    <property type="term" value="F:metal ion binding"/>
    <property type="evidence" value="ECO:0007669"/>
    <property type="project" value="UniProtKB-KW"/>
</dbReference>